<dbReference type="InterPro" id="IPR002514">
    <property type="entry name" value="Transposase_8"/>
</dbReference>
<gene>
    <name evidence="1" type="ORF">ACFFLM_22865</name>
</gene>
<dbReference type="EMBL" id="JBHLYR010000066">
    <property type="protein sequence ID" value="MFB9994800.1"/>
    <property type="molecule type" value="Genomic_DNA"/>
</dbReference>
<name>A0ABV6B4W8_9DEIO</name>
<dbReference type="Proteomes" id="UP001589733">
    <property type="component" value="Unassembled WGS sequence"/>
</dbReference>
<proteinExistence type="predicted"/>
<dbReference type="Pfam" id="PF01527">
    <property type="entry name" value="HTH_Tnp_1"/>
    <property type="match status" value="1"/>
</dbReference>
<dbReference type="InterPro" id="IPR036388">
    <property type="entry name" value="WH-like_DNA-bd_sf"/>
</dbReference>
<dbReference type="RefSeq" id="WP_380016104.1">
    <property type="nucleotide sequence ID" value="NZ_JBHLYR010000066.1"/>
</dbReference>
<sequence>MPGRNHSRDFKLEVVGQINSGQYTTAHLSRTHSLAPSLIHRWRKEVEARGEAAFTDGATTDRSDELRIAELERYCGQLALENTILKKSLATYRSKHGTFRITDARSASHGSGTSLV</sequence>
<dbReference type="SUPFAM" id="SSF46689">
    <property type="entry name" value="Homeodomain-like"/>
    <property type="match status" value="1"/>
</dbReference>
<dbReference type="Gene3D" id="1.10.10.10">
    <property type="entry name" value="Winged helix-like DNA-binding domain superfamily/Winged helix DNA-binding domain"/>
    <property type="match status" value="1"/>
</dbReference>
<organism evidence="1 2">
    <name type="scientific">Deinococcus oregonensis</name>
    <dbReference type="NCBI Taxonomy" id="1805970"/>
    <lineage>
        <taxon>Bacteria</taxon>
        <taxon>Thermotogati</taxon>
        <taxon>Deinococcota</taxon>
        <taxon>Deinococci</taxon>
        <taxon>Deinococcales</taxon>
        <taxon>Deinococcaceae</taxon>
        <taxon>Deinococcus</taxon>
    </lineage>
</organism>
<protein>
    <submittedName>
        <fullName evidence="1">Transposase</fullName>
    </submittedName>
</protein>
<evidence type="ECO:0000313" key="2">
    <source>
        <dbReference type="Proteomes" id="UP001589733"/>
    </source>
</evidence>
<reference evidence="1 2" key="1">
    <citation type="submission" date="2024-09" db="EMBL/GenBank/DDBJ databases">
        <authorList>
            <person name="Sun Q."/>
            <person name="Mori K."/>
        </authorList>
    </citation>
    <scope>NUCLEOTIDE SEQUENCE [LARGE SCALE GENOMIC DNA]</scope>
    <source>
        <strain evidence="1 2">JCM 13503</strain>
    </source>
</reference>
<evidence type="ECO:0000313" key="1">
    <source>
        <dbReference type="EMBL" id="MFB9994800.1"/>
    </source>
</evidence>
<dbReference type="InterPro" id="IPR009057">
    <property type="entry name" value="Homeodomain-like_sf"/>
</dbReference>
<accession>A0ABV6B4W8</accession>
<keyword evidence="2" id="KW-1185">Reference proteome</keyword>
<comment type="caution">
    <text evidence="1">The sequence shown here is derived from an EMBL/GenBank/DDBJ whole genome shotgun (WGS) entry which is preliminary data.</text>
</comment>